<keyword evidence="6" id="KW-0539">Nucleus</keyword>
<evidence type="ECO:0000256" key="1">
    <source>
        <dbReference type="ARBA" id="ARBA00004123"/>
    </source>
</evidence>
<dbReference type="GO" id="GO:0000981">
    <property type="term" value="F:DNA-binding transcription factor activity, RNA polymerase II-specific"/>
    <property type="evidence" value="ECO:0007669"/>
    <property type="project" value="TreeGrafter"/>
</dbReference>
<dbReference type="InterPro" id="IPR012934">
    <property type="entry name" value="Znf_AD"/>
</dbReference>
<dbReference type="GO" id="GO:0009913">
    <property type="term" value="P:epidermal cell differentiation"/>
    <property type="evidence" value="ECO:0007669"/>
    <property type="project" value="TreeGrafter"/>
</dbReference>
<evidence type="ECO:0000256" key="6">
    <source>
        <dbReference type="ARBA" id="ARBA00023242"/>
    </source>
</evidence>
<evidence type="ECO:0000256" key="5">
    <source>
        <dbReference type="ARBA" id="ARBA00022833"/>
    </source>
</evidence>
<dbReference type="SMART" id="SM00355">
    <property type="entry name" value="ZnF_C2H2"/>
    <property type="match status" value="3"/>
</dbReference>
<feature type="domain" description="C2H2-type" evidence="9">
    <location>
        <begin position="287"/>
        <end position="310"/>
    </location>
</feature>
<feature type="binding site" evidence="8">
    <location>
        <position position="31"/>
    </location>
    <ligand>
        <name>Zn(2+)</name>
        <dbReference type="ChEBI" id="CHEBI:29105"/>
    </ligand>
</feature>
<dbReference type="SUPFAM" id="SSF57667">
    <property type="entry name" value="beta-beta-alpha zinc fingers"/>
    <property type="match status" value="2"/>
</dbReference>
<dbReference type="SUPFAM" id="SSF57716">
    <property type="entry name" value="Glucocorticoid receptor-like (DNA-binding domain)"/>
    <property type="match status" value="1"/>
</dbReference>
<proteinExistence type="predicted"/>
<feature type="binding site" evidence="8">
    <location>
        <position position="70"/>
    </location>
    <ligand>
        <name>Zn(2+)</name>
        <dbReference type="ChEBI" id="CHEBI:29105"/>
    </ligand>
</feature>
<keyword evidence="4 7" id="KW-0863">Zinc-finger</keyword>
<dbReference type="AlphaFoldDB" id="A0AAJ6Z984"/>
<accession>A0AAJ6Z984</accession>
<feature type="binding site" evidence="8">
    <location>
        <position position="73"/>
    </location>
    <ligand>
        <name>Zn(2+)</name>
        <dbReference type="ChEBI" id="CHEBI:29105"/>
    </ligand>
</feature>
<dbReference type="PROSITE" id="PS51915">
    <property type="entry name" value="ZAD"/>
    <property type="match status" value="1"/>
</dbReference>
<feature type="domain" description="C2H2-type" evidence="9">
    <location>
        <begin position="231"/>
        <end position="258"/>
    </location>
</feature>
<evidence type="ECO:0000256" key="2">
    <source>
        <dbReference type="ARBA" id="ARBA00022723"/>
    </source>
</evidence>
<dbReference type="PROSITE" id="PS00028">
    <property type="entry name" value="ZINC_FINGER_C2H2_1"/>
    <property type="match status" value="3"/>
</dbReference>
<sequence length="310" mass="36052">MKYSCIRTFINKLYKNHMEYQENNLLLHDLCRLCLVNAGTTFIDEGLQQNVFVCTGVKVFLADNFPNKICVTCYEIVNKAIEFRDTVTKNDSILKSLHDNTANEDIIEYRIVIKDEDVESDTEAESNCCAQEIHIENSESNDNSTYSCIVNLTSNSTPLGSLTIRKDLFPNSVQEKQKENIVCEEKEKIKKSKNHKDVIQDECEETHEDKIDCKNKVEKKPKCEETDIIIYKCRECTKSFKTWRKLYHHTRQHNKTKACPIKECGKMFYSKSDLEKHIRIHTGVRPYQCNLCDKSFTQKSTLNSHKDAVH</sequence>
<dbReference type="InterPro" id="IPR013087">
    <property type="entry name" value="Znf_C2H2_type"/>
</dbReference>
<dbReference type="GO" id="GO:0000978">
    <property type="term" value="F:RNA polymerase II cis-regulatory region sequence-specific DNA binding"/>
    <property type="evidence" value="ECO:0007669"/>
    <property type="project" value="TreeGrafter"/>
</dbReference>
<protein>
    <submittedName>
        <fullName evidence="11">Zinc finger protein 891-like isoform X1</fullName>
    </submittedName>
</protein>
<keyword evidence="3" id="KW-0677">Repeat</keyword>
<feature type="binding site" evidence="8">
    <location>
        <position position="34"/>
    </location>
    <ligand>
        <name>Zn(2+)</name>
        <dbReference type="ChEBI" id="CHEBI:29105"/>
    </ligand>
</feature>
<dbReference type="SMART" id="SM00868">
    <property type="entry name" value="zf-AD"/>
    <property type="match status" value="1"/>
</dbReference>
<dbReference type="Pfam" id="PF07776">
    <property type="entry name" value="zf-AD"/>
    <property type="match status" value="1"/>
</dbReference>
<comment type="subcellular location">
    <subcellularLocation>
        <location evidence="1">Nucleus</location>
    </subcellularLocation>
</comment>
<dbReference type="InterPro" id="IPR027756">
    <property type="entry name" value="Ovo-like"/>
</dbReference>
<dbReference type="PANTHER" id="PTHR10032">
    <property type="entry name" value="ZINC FINGER PROTEIN WITH KRAB AND SCAN DOMAINS"/>
    <property type="match status" value="1"/>
</dbReference>
<dbReference type="GO" id="GO:0005634">
    <property type="term" value="C:nucleus"/>
    <property type="evidence" value="ECO:0007669"/>
    <property type="project" value="UniProtKB-SubCell"/>
</dbReference>
<dbReference type="Proteomes" id="UP000694872">
    <property type="component" value="Unplaced"/>
</dbReference>
<reference evidence="11" key="1">
    <citation type="submission" date="2025-08" db="UniProtKB">
        <authorList>
            <consortium name="RefSeq"/>
        </authorList>
    </citation>
    <scope>IDENTIFICATION</scope>
</reference>
<keyword evidence="5 8" id="KW-0862">Zinc</keyword>
<feature type="domain" description="ZAD" evidence="10">
    <location>
        <begin position="29"/>
        <end position="97"/>
    </location>
</feature>
<evidence type="ECO:0000256" key="7">
    <source>
        <dbReference type="PROSITE-ProRule" id="PRU00042"/>
    </source>
</evidence>
<evidence type="ECO:0000256" key="4">
    <source>
        <dbReference type="ARBA" id="ARBA00022771"/>
    </source>
</evidence>
<evidence type="ECO:0000259" key="9">
    <source>
        <dbReference type="PROSITE" id="PS50157"/>
    </source>
</evidence>
<feature type="domain" description="C2H2-type" evidence="9">
    <location>
        <begin position="257"/>
        <end position="286"/>
    </location>
</feature>
<dbReference type="Gene3D" id="3.30.160.60">
    <property type="entry name" value="Classic Zinc Finger"/>
    <property type="match status" value="2"/>
</dbReference>
<keyword evidence="2 8" id="KW-0479">Metal-binding</keyword>
<dbReference type="FunFam" id="3.30.160.60:FF:001498">
    <property type="entry name" value="Zinc finger protein 404"/>
    <property type="match status" value="1"/>
</dbReference>
<dbReference type="PROSITE" id="PS50157">
    <property type="entry name" value="ZINC_FINGER_C2H2_2"/>
    <property type="match status" value="3"/>
</dbReference>
<name>A0AAJ6Z984_PAPXU</name>
<evidence type="ECO:0000259" key="10">
    <source>
        <dbReference type="PROSITE" id="PS51915"/>
    </source>
</evidence>
<dbReference type="GO" id="GO:0008270">
    <property type="term" value="F:zinc ion binding"/>
    <property type="evidence" value="ECO:0007669"/>
    <property type="project" value="UniProtKB-UniRule"/>
</dbReference>
<dbReference type="FunFam" id="3.30.160.60:FF:000624">
    <property type="entry name" value="zinc finger protein 697"/>
    <property type="match status" value="1"/>
</dbReference>
<dbReference type="KEGG" id="pxu:106117798"/>
<gene>
    <name evidence="11" type="primary">LOC106117798</name>
</gene>
<dbReference type="RefSeq" id="XP_013167695.1">
    <property type="nucleotide sequence ID" value="XM_013312241.1"/>
</dbReference>
<evidence type="ECO:0000256" key="8">
    <source>
        <dbReference type="PROSITE-ProRule" id="PRU01263"/>
    </source>
</evidence>
<evidence type="ECO:0000313" key="11">
    <source>
        <dbReference type="RefSeq" id="XP_013167695.1"/>
    </source>
</evidence>
<dbReference type="Pfam" id="PF00096">
    <property type="entry name" value="zf-C2H2"/>
    <property type="match status" value="3"/>
</dbReference>
<dbReference type="GeneID" id="106117798"/>
<dbReference type="PANTHER" id="PTHR10032:SF272">
    <property type="entry name" value="OVO-LIKE ZINC FINGER 1A-RELATED"/>
    <property type="match status" value="1"/>
</dbReference>
<dbReference type="InterPro" id="IPR036236">
    <property type="entry name" value="Znf_C2H2_sf"/>
</dbReference>
<organism evidence="11">
    <name type="scientific">Papilio xuthus</name>
    <name type="common">Asian swallowtail butterfly</name>
    <dbReference type="NCBI Taxonomy" id="66420"/>
    <lineage>
        <taxon>Eukaryota</taxon>
        <taxon>Metazoa</taxon>
        <taxon>Ecdysozoa</taxon>
        <taxon>Arthropoda</taxon>
        <taxon>Hexapoda</taxon>
        <taxon>Insecta</taxon>
        <taxon>Pterygota</taxon>
        <taxon>Neoptera</taxon>
        <taxon>Endopterygota</taxon>
        <taxon>Lepidoptera</taxon>
        <taxon>Glossata</taxon>
        <taxon>Ditrysia</taxon>
        <taxon>Papilionoidea</taxon>
        <taxon>Papilionidae</taxon>
        <taxon>Papilioninae</taxon>
        <taxon>Papilio</taxon>
    </lineage>
</organism>
<evidence type="ECO:0000256" key="3">
    <source>
        <dbReference type="ARBA" id="ARBA00022737"/>
    </source>
</evidence>